<dbReference type="Proteomes" id="UP000192273">
    <property type="component" value="Chromosome"/>
</dbReference>
<evidence type="ECO:0000256" key="1">
    <source>
        <dbReference type="SAM" id="SignalP"/>
    </source>
</evidence>
<keyword evidence="1" id="KW-0732">Signal</keyword>
<keyword evidence="3" id="KW-1185">Reference proteome</keyword>
<proteinExistence type="predicted"/>
<dbReference type="KEGG" id="rmm:ROSMUCSMR3_01608"/>
<feature type="signal peptide" evidence="1">
    <location>
        <begin position="1"/>
        <end position="21"/>
    </location>
</feature>
<gene>
    <name evidence="2" type="ORF">ROSMUCSMR3_01608</name>
</gene>
<dbReference type="InterPro" id="IPR011008">
    <property type="entry name" value="Dimeric_a/b-barrel"/>
</dbReference>
<dbReference type="RefSeq" id="WP_081506980.1">
    <property type="nucleotide sequence ID" value="NZ_CP020474.1"/>
</dbReference>
<evidence type="ECO:0008006" key="4">
    <source>
        <dbReference type="Google" id="ProtNLM"/>
    </source>
</evidence>
<sequence>MKKIILTSMAAAVALSTGARAQDCDPSAATAAGVIEIVQFRLAENVEREHFVAAAANTMLALCAMDGFIGRVLSEGEDGMWMDHVRWTNSEAAKTAMAGSMENEALTPFIMSIDPNSMVLSYHIPLVLK</sequence>
<feature type="chain" id="PRO_5012414536" description="Antibiotic biosynthesis monooxygenase" evidence="1">
    <location>
        <begin position="22"/>
        <end position="129"/>
    </location>
</feature>
<reference evidence="2 3" key="1">
    <citation type="submission" date="2017-03" db="EMBL/GenBank/DDBJ databases">
        <title>Genome Sequence of Roseovarius mucosus strain SMR3 Isolated from a culture of the Diatom Skeletonema marinoi.</title>
        <authorList>
            <person name="Topel M."/>
            <person name="Pinder M."/>
            <person name="Johansson O.N."/>
            <person name="Kourtchenko O."/>
            <person name="Godhe A."/>
            <person name="Clarke A.K."/>
        </authorList>
    </citation>
    <scope>NUCLEOTIDE SEQUENCE [LARGE SCALE GENOMIC DNA]</scope>
    <source>
        <strain evidence="2 3">SMR3</strain>
    </source>
</reference>
<dbReference type="SUPFAM" id="SSF54909">
    <property type="entry name" value="Dimeric alpha+beta barrel"/>
    <property type="match status" value="1"/>
</dbReference>
<accession>A0A1V0RNC7</accession>
<name>A0A1V0RNC7_9RHOB</name>
<dbReference type="AlphaFoldDB" id="A0A1V0RNC7"/>
<organism evidence="2 3">
    <name type="scientific">Roseovarius mucosus</name>
    <dbReference type="NCBI Taxonomy" id="215743"/>
    <lineage>
        <taxon>Bacteria</taxon>
        <taxon>Pseudomonadati</taxon>
        <taxon>Pseudomonadota</taxon>
        <taxon>Alphaproteobacteria</taxon>
        <taxon>Rhodobacterales</taxon>
        <taxon>Roseobacteraceae</taxon>
        <taxon>Roseovarius</taxon>
    </lineage>
</organism>
<dbReference type="EMBL" id="CP020474">
    <property type="protein sequence ID" value="ARE83092.1"/>
    <property type="molecule type" value="Genomic_DNA"/>
</dbReference>
<dbReference type="OrthoDB" id="1453400at2"/>
<evidence type="ECO:0000313" key="3">
    <source>
        <dbReference type="Proteomes" id="UP000192273"/>
    </source>
</evidence>
<protein>
    <recommendedName>
        <fullName evidence="4">Antibiotic biosynthesis monooxygenase</fullName>
    </recommendedName>
</protein>
<evidence type="ECO:0000313" key="2">
    <source>
        <dbReference type="EMBL" id="ARE83092.1"/>
    </source>
</evidence>